<dbReference type="InterPro" id="IPR050953">
    <property type="entry name" value="N4_N6_ade-DNA_methylase"/>
</dbReference>
<dbReference type="Pfam" id="PF07669">
    <property type="entry name" value="Eco57I"/>
    <property type="match status" value="1"/>
</dbReference>
<dbReference type="InterPro" id="IPR011639">
    <property type="entry name" value="MethylTrfase_TaqI-like_dom"/>
</dbReference>
<keyword evidence="2" id="KW-0489">Methyltransferase</keyword>
<organism evidence="8">
    <name type="scientific">termite gut metagenome</name>
    <dbReference type="NCBI Taxonomy" id="433724"/>
    <lineage>
        <taxon>unclassified sequences</taxon>
        <taxon>metagenomes</taxon>
        <taxon>organismal metagenomes</taxon>
    </lineage>
</organism>
<dbReference type="GO" id="GO:0009007">
    <property type="term" value="F:site-specific DNA-methyltransferase (adenine-specific) activity"/>
    <property type="evidence" value="ECO:0007669"/>
    <property type="project" value="UniProtKB-EC"/>
</dbReference>
<comment type="caution">
    <text evidence="8">The sequence shown here is derived from an EMBL/GenBank/DDBJ whole genome shotgun (WGS) entry which is preliminary data.</text>
</comment>
<evidence type="ECO:0000313" key="8">
    <source>
        <dbReference type="EMBL" id="KAA6309351.1"/>
    </source>
</evidence>
<sequence length="277" mass="32368">VQETFFHEKQTVIENCLFGVDINPNSVKICQLRLWIELLKHTYYRSGTNELETLPNIDINIKCGNSLISRFDLHGNYSTLPLVTQQKLQRATREYKDQVVLYKCMNDKATKKLTRKNIARIKATFNQINNPTDVDYRKWKEVEAKFTAHFTSLRFDEDKDGWNKQLELLQAKTNSLREKYEQKIKTFYSNAFEWSFEFPEVLDDNGNFIGFDAVIGNPPYMRVQTIRNSYPKLADKYEELYKSATGSYDIYAFFAEKSLSLVKESGVINSSFSMATR</sequence>
<evidence type="ECO:0000256" key="6">
    <source>
        <dbReference type="SAM" id="Coils"/>
    </source>
</evidence>
<evidence type="ECO:0000259" key="7">
    <source>
        <dbReference type="Pfam" id="PF07669"/>
    </source>
</evidence>
<feature type="coiled-coil region" evidence="6">
    <location>
        <begin position="159"/>
        <end position="186"/>
    </location>
</feature>
<comment type="catalytic activity">
    <reaction evidence="5">
        <text>a 2'-deoxyadenosine in DNA + S-adenosyl-L-methionine = an N(6)-methyl-2'-deoxyadenosine in DNA + S-adenosyl-L-homocysteine + H(+)</text>
        <dbReference type="Rhea" id="RHEA:15197"/>
        <dbReference type="Rhea" id="RHEA-COMP:12418"/>
        <dbReference type="Rhea" id="RHEA-COMP:12419"/>
        <dbReference type="ChEBI" id="CHEBI:15378"/>
        <dbReference type="ChEBI" id="CHEBI:57856"/>
        <dbReference type="ChEBI" id="CHEBI:59789"/>
        <dbReference type="ChEBI" id="CHEBI:90615"/>
        <dbReference type="ChEBI" id="CHEBI:90616"/>
        <dbReference type="EC" id="2.1.1.72"/>
    </reaction>
</comment>
<dbReference type="PANTHER" id="PTHR33841">
    <property type="entry name" value="DNA METHYLTRANSFERASE YEEA-RELATED"/>
    <property type="match status" value="1"/>
</dbReference>
<dbReference type="EC" id="2.1.1.72" evidence="1"/>
<evidence type="ECO:0000256" key="3">
    <source>
        <dbReference type="ARBA" id="ARBA00022679"/>
    </source>
</evidence>
<name>A0A5J4PKH3_9ZZZZ</name>
<dbReference type="EMBL" id="SNRY01007987">
    <property type="protein sequence ID" value="KAA6309351.1"/>
    <property type="molecule type" value="Genomic_DNA"/>
</dbReference>
<reference evidence="8" key="1">
    <citation type="submission" date="2019-03" db="EMBL/GenBank/DDBJ databases">
        <title>Single cell metagenomics reveals metabolic interactions within the superorganism composed of flagellate Streblomastix strix and complex community of Bacteroidetes bacteria on its surface.</title>
        <authorList>
            <person name="Treitli S.C."/>
            <person name="Kolisko M."/>
            <person name="Husnik F."/>
            <person name="Keeling P."/>
            <person name="Hampl V."/>
        </authorList>
    </citation>
    <scope>NUCLEOTIDE SEQUENCE</scope>
    <source>
        <strain evidence="8">STM</strain>
    </source>
</reference>
<keyword evidence="8" id="KW-0378">Hydrolase</keyword>
<dbReference type="GO" id="GO:0006304">
    <property type="term" value="P:DNA modification"/>
    <property type="evidence" value="ECO:0007669"/>
    <property type="project" value="InterPro"/>
</dbReference>
<dbReference type="Gene3D" id="3.40.50.150">
    <property type="entry name" value="Vaccinia Virus protein VP39"/>
    <property type="match status" value="2"/>
</dbReference>
<evidence type="ECO:0000256" key="2">
    <source>
        <dbReference type="ARBA" id="ARBA00022603"/>
    </source>
</evidence>
<dbReference type="GO" id="GO:0003676">
    <property type="term" value="F:nucleic acid binding"/>
    <property type="evidence" value="ECO:0007669"/>
    <property type="project" value="InterPro"/>
</dbReference>
<evidence type="ECO:0000256" key="1">
    <source>
        <dbReference type="ARBA" id="ARBA00011900"/>
    </source>
</evidence>
<evidence type="ECO:0000256" key="4">
    <source>
        <dbReference type="ARBA" id="ARBA00022691"/>
    </source>
</evidence>
<feature type="domain" description="Type II methyltransferase M.TaqI-like" evidence="7">
    <location>
        <begin position="15"/>
        <end position="268"/>
    </location>
</feature>
<keyword evidence="6" id="KW-0175">Coiled coil</keyword>
<evidence type="ECO:0000256" key="5">
    <source>
        <dbReference type="ARBA" id="ARBA00047942"/>
    </source>
</evidence>
<accession>A0A5J4PKH3</accession>
<dbReference type="InterPro" id="IPR002052">
    <property type="entry name" value="DNA_methylase_N6_adenine_CS"/>
</dbReference>
<dbReference type="InterPro" id="IPR029063">
    <property type="entry name" value="SAM-dependent_MTases_sf"/>
</dbReference>
<keyword evidence="3" id="KW-0808">Transferase</keyword>
<proteinExistence type="predicted"/>
<feature type="non-terminal residue" evidence="8">
    <location>
        <position position="1"/>
    </location>
</feature>
<dbReference type="PROSITE" id="PS00092">
    <property type="entry name" value="N6_MTASE"/>
    <property type="match status" value="1"/>
</dbReference>
<gene>
    <name evidence="8" type="ORF">EZS27_039138</name>
</gene>
<dbReference type="SUPFAM" id="SSF53335">
    <property type="entry name" value="S-adenosyl-L-methionine-dependent methyltransferases"/>
    <property type="match status" value="1"/>
</dbReference>
<keyword evidence="4" id="KW-0949">S-adenosyl-L-methionine</keyword>
<dbReference type="GO" id="GO:0032259">
    <property type="term" value="P:methylation"/>
    <property type="evidence" value="ECO:0007669"/>
    <property type="project" value="UniProtKB-KW"/>
</dbReference>
<dbReference type="GO" id="GO:0016787">
    <property type="term" value="F:hydrolase activity"/>
    <property type="evidence" value="ECO:0007669"/>
    <property type="project" value="UniProtKB-KW"/>
</dbReference>
<dbReference type="AlphaFoldDB" id="A0A5J4PKH3"/>
<protein>
    <recommendedName>
        <fullName evidence="1">site-specific DNA-methyltransferase (adenine-specific)</fullName>
        <ecNumber evidence="1">2.1.1.72</ecNumber>
    </recommendedName>
</protein>
<dbReference type="PANTHER" id="PTHR33841:SF1">
    <property type="entry name" value="DNA METHYLTRANSFERASE A"/>
    <property type="match status" value="1"/>
</dbReference>